<comment type="caution">
    <text evidence="1">The sequence shown here is derived from an EMBL/GenBank/DDBJ whole genome shotgun (WGS) entry which is preliminary data.</text>
</comment>
<accession>A0ACB8T0U7</accession>
<dbReference type="EMBL" id="MU277209">
    <property type="protein sequence ID" value="KAI0062087.1"/>
    <property type="molecule type" value="Genomic_DNA"/>
</dbReference>
<name>A0ACB8T0U7_9AGAM</name>
<organism evidence="1 2">
    <name type="scientific">Artomyces pyxidatus</name>
    <dbReference type="NCBI Taxonomy" id="48021"/>
    <lineage>
        <taxon>Eukaryota</taxon>
        <taxon>Fungi</taxon>
        <taxon>Dikarya</taxon>
        <taxon>Basidiomycota</taxon>
        <taxon>Agaricomycotina</taxon>
        <taxon>Agaricomycetes</taxon>
        <taxon>Russulales</taxon>
        <taxon>Auriscalpiaceae</taxon>
        <taxon>Artomyces</taxon>
    </lineage>
</organism>
<reference evidence="1" key="1">
    <citation type="submission" date="2021-03" db="EMBL/GenBank/DDBJ databases">
        <authorList>
            <consortium name="DOE Joint Genome Institute"/>
            <person name="Ahrendt S."/>
            <person name="Looney B.P."/>
            <person name="Miyauchi S."/>
            <person name="Morin E."/>
            <person name="Drula E."/>
            <person name="Courty P.E."/>
            <person name="Chicoki N."/>
            <person name="Fauchery L."/>
            <person name="Kohler A."/>
            <person name="Kuo A."/>
            <person name="Labutti K."/>
            <person name="Pangilinan J."/>
            <person name="Lipzen A."/>
            <person name="Riley R."/>
            <person name="Andreopoulos W."/>
            <person name="He G."/>
            <person name="Johnson J."/>
            <person name="Barry K.W."/>
            <person name="Grigoriev I.V."/>
            <person name="Nagy L."/>
            <person name="Hibbett D."/>
            <person name="Henrissat B."/>
            <person name="Matheny P.B."/>
            <person name="Labbe J."/>
            <person name="Martin F."/>
        </authorList>
    </citation>
    <scope>NUCLEOTIDE SEQUENCE</scope>
    <source>
        <strain evidence="1">HHB10654</strain>
    </source>
</reference>
<proteinExistence type="predicted"/>
<protein>
    <submittedName>
        <fullName evidence="1">Uncharacterized protein</fullName>
    </submittedName>
</protein>
<reference evidence="1" key="2">
    <citation type="journal article" date="2022" name="New Phytol.">
        <title>Evolutionary transition to the ectomycorrhizal habit in the genomes of a hyperdiverse lineage of mushroom-forming fungi.</title>
        <authorList>
            <person name="Looney B."/>
            <person name="Miyauchi S."/>
            <person name="Morin E."/>
            <person name="Drula E."/>
            <person name="Courty P.E."/>
            <person name="Kohler A."/>
            <person name="Kuo A."/>
            <person name="LaButti K."/>
            <person name="Pangilinan J."/>
            <person name="Lipzen A."/>
            <person name="Riley R."/>
            <person name="Andreopoulos W."/>
            <person name="He G."/>
            <person name="Johnson J."/>
            <person name="Nolan M."/>
            <person name="Tritt A."/>
            <person name="Barry K.W."/>
            <person name="Grigoriev I.V."/>
            <person name="Nagy L.G."/>
            <person name="Hibbett D."/>
            <person name="Henrissat B."/>
            <person name="Matheny P.B."/>
            <person name="Labbe J."/>
            <person name="Martin F.M."/>
        </authorList>
    </citation>
    <scope>NUCLEOTIDE SEQUENCE</scope>
    <source>
        <strain evidence="1">HHB10654</strain>
    </source>
</reference>
<evidence type="ECO:0000313" key="1">
    <source>
        <dbReference type="EMBL" id="KAI0062087.1"/>
    </source>
</evidence>
<sequence length="309" mass="34535">MAFIRNFSDNGLVRDDWPNAIARLAQDIKEYPEMSTQETVPATFESICDWAYVFYRAHRQDLVRSHVLLSKPNTPALNMPEIQCIEEVNIRFQGFLGQHNLKVFGSWNGNSVHNVHKAVQFLEITSGPFKAQMVDQIVCVDNIRRLVIREILPPQDAAATIRLMPPPGESLSFQRRVFKKIQNGSHYPPSVLTAIDDPTGQTASFARQWRVTSKIALGRKVATGKVERCSPLVFSYGDFVDVTARVDIANVTTENDVPTVKVFFAPVTVIQLCKADDVPEFMGVELSDTTELADVSSVTAPTMGVVFDY</sequence>
<gene>
    <name evidence="1" type="ORF">BV25DRAFT_1916378</name>
</gene>
<evidence type="ECO:0000313" key="2">
    <source>
        <dbReference type="Proteomes" id="UP000814140"/>
    </source>
</evidence>
<keyword evidence="2" id="KW-1185">Reference proteome</keyword>
<dbReference type="Proteomes" id="UP000814140">
    <property type="component" value="Unassembled WGS sequence"/>
</dbReference>